<feature type="compositionally biased region" description="Basic residues" evidence="1">
    <location>
        <begin position="163"/>
        <end position="173"/>
    </location>
</feature>
<keyword evidence="4" id="KW-1185">Reference proteome</keyword>
<name>A0A6G1J6I5_9PLEO</name>
<feature type="chain" id="PRO_5026012688" evidence="2">
    <location>
        <begin position="21"/>
        <end position="964"/>
    </location>
</feature>
<feature type="region of interest" description="Disordered" evidence="1">
    <location>
        <begin position="921"/>
        <end position="964"/>
    </location>
</feature>
<accession>A0A6G1J6I5</accession>
<feature type="region of interest" description="Disordered" evidence="1">
    <location>
        <begin position="651"/>
        <end position="696"/>
    </location>
</feature>
<organism evidence="3 4">
    <name type="scientific">Lentithecium fluviatile CBS 122367</name>
    <dbReference type="NCBI Taxonomy" id="1168545"/>
    <lineage>
        <taxon>Eukaryota</taxon>
        <taxon>Fungi</taxon>
        <taxon>Dikarya</taxon>
        <taxon>Ascomycota</taxon>
        <taxon>Pezizomycotina</taxon>
        <taxon>Dothideomycetes</taxon>
        <taxon>Pleosporomycetidae</taxon>
        <taxon>Pleosporales</taxon>
        <taxon>Massarineae</taxon>
        <taxon>Lentitheciaceae</taxon>
        <taxon>Lentithecium</taxon>
    </lineage>
</organism>
<evidence type="ECO:0000256" key="1">
    <source>
        <dbReference type="SAM" id="MobiDB-lite"/>
    </source>
</evidence>
<dbReference type="EMBL" id="MU005577">
    <property type="protein sequence ID" value="KAF2686018.1"/>
    <property type="molecule type" value="Genomic_DNA"/>
</dbReference>
<feature type="region of interest" description="Disordered" evidence="1">
    <location>
        <begin position="156"/>
        <end position="178"/>
    </location>
</feature>
<evidence type="ECO:0000313" key="4">
    <source>
        <dbReference type="Proteomes" id="UP000799291"/>
    </source>
</evidence>
<dbReference type="OrthoDB" id="3800503at2759"/>
<reference evidence="3" key="1">
    <citation type="journal article" date="2020" name="Stud. Mycol.">
        <title>101 Dothideomycetes genomes: a test case for predicting lifestyles and emergence of pathogens.</title>
        <authorList>
            <person name="Haridas S."/>
            <person name="Albert R."/>
            <person name="Binder M."/>
            <person name="Bloem J."/>
            <person name="Labutti K."/>
            <person name="Salamov A."/>
            <person name="Andreopoulos B."/>
            <person name="Baker S."/>
            <person name="Barry K."/>
            <person name="Bills G."/>
            <person name="Bluhm B."/>
            <person name="Cannon C."/>
            <person name="Castanera R."/>
            <person name="Culley D."/>
            <person name="Daum C."/>
            <person name="Ezra D."/>
            <person name="Gonzalez J."/>
            <person name="Henrissat B."/>
            <person name="Kuo A."/>
            <person name="Liang C."/>
            <person name="Lipzen A."/>
            <person name="Lutzoni F."/>
            <person name="Magnuson J."/>
            <person name="Mondo S."/>
            <person name="Nolan M."/>
            <person name="Ohm R."/>
            <person name="Pangilinan J."/>
            <person name="Park H.-J."/>
            <person name="Ramirez L."/>
            <person name="Alfaro M."/>
            <person name="Sun H."/>
            <person name="Tritt A."/>
            <person name="Yoshinaga Y."/>
            <person name="Zwiers L.-H."/>
            <person name="Turgeon B."/>
            <person name="Goodwin S."/>
            <person name="Spatafora J."/>
            <person name="Crous P."/>
            <person name="Grigoriev I."/>
        </authorList>
    </citation>
    <scope>NUCLEOTIDE SEQUENCE</scope>
    <source>
        <strain evidence="3">CBS 122367</strain>
    </source>
</reference>
<proteinExistence type="predicted"/>
<gene>
    <name evidence="3" type="ORF">K458DRAFT_471398</name>
</gene>
<dbReference type="AlphaFoldDB" id="A0A6G1J6I5"/>
<sequence length="964" mass="106757">MRYAVLAAAALCSLPVLTQATEKRDWHIGCEPSGKCSYYEGDKVEHGHLAPRQPSPAPDSADVDAPIPDYMWFDTRCKPGSALPNIIERSNGVRWVDIYTCPYERSCVDLKGHGACWKAPFTWVVPGRRLLTVFKCDGNGIKGICVETGETMPLNATWGGPGPHRHHNPRSTPKRMYDAPTRCRPGTLSEAEYYDEETHSWMKFHTCGQFGKDEVCRVEQGRAACWDGAGVHVIYPALSLPEDKRTALGQRKRDYQAPTRCNPTSPMVQYYDDRVQSWINFHECQGTEQCVVETGISGCADGNGVVYPSIFLPGNGPDPDASDDSDDDSPVIDIPKIVSSDIQTRCDPADDTEKLVQYLDGNDWEWFYSCRNTCIQLPEFAACHEGEDRYLVPAPETPARTLRVRAKLGTRCNPRSASEVQRFNGKHWVLSYTCAEMESCRDIDGHGYCHPQFPAHVATKCSAQNESEIVEWNGKSWDFSGVCLPPYVCEAVAPNVDFAVCKHPDNKRTDIWLPWPSLSSKSSSGVITRCSGSDELTQFDGENWVPYRKCNAGFSCRLMKDARGASNGGCVAKDFQAIRLAPTAHNRRTLAAPEDPDHYEPFGFDHDGEMLQYMDPGLIENTEKLLFEGEGLIQEGKDLVDHGDALYESLYGSGSVPAQPDEGAASPNSESTSKSRSASTLHRRNEQGLVDDSADMRRQGQRLVDEGNALVEQGRKLLATILGDETDQVVRDMTDSEITATPTASAPKETGAALKPRGLDAPCRRACDCGAFPSRCDKECRNCLKSEIGGTAAGESLDDIQNTHGPHRHSRRDIDCDECKGSLGDPDCWKCIIDDDRSLRRLSPSCKQCLECGLDDADCWEDCLHCVDDLPPRGVANSRPTVEARYRCSRSCRKCYDEGVKELCEPCSDCVWSELSGPDKPGDLYMPGMPYPVDPYPYPPRQGEQPFGPNRFSHPSPKPTRPAH</sequence>
<evidence type="ECO:0000313" key="3">
    <source>
        <dbReference type="EMBL" id="KAF2686018.1"/>
    </source>
</evidence>
<protein>
    <submittedName>
        <fullName evidence="3">Uncharacterized protein</fullName>
    </submittedName>
</protein>
<feature type="compositionally biased region" description="Pro residues" evidence="1">
    <location>
        <begin position="929"/>
        <end position="940"/>
    </location>
</feature>
<dbReference type="Proteomes" id="UP000799291">
    <property type="component" value="Unassembled WGS sequence"/>
</dbReference>
<evidence type="ECO:0000256" key="2">
    <source>
        <dbReference type="SAM" id="SignalP"/>
    </source>
</evidence>
<keyword evidence="2" id="KW-0732">Signal</keyword>
<feature type="compositionally biased region" description="Low complexity" evidence="1">
    <location>
        <begin position="669"/>
        <end position="679"/>
    </location>
</feature>
<feature type="signal peptide" evidence="2">
    <location>
        <begin position="1"/>
        <end position="20"/>
    </location>
</feature>